<evidence type="ECO:0000313" key="1">
    <source>
        <dbReference type="EMBL" id="QHT18843.1"/>
    </source>
</evidence>
<protein>
    <submittedName>
        <fullName evidence="1">Uncharacterized protein</fullName>
    </submittedName>
</protein>
<dbReference type="EMBL" id="MN739660">
    <property type="protein sequence ID" value="QHT18843.1"/>
    <property type="molecule type" value="Genomic_DNA"/>
</dbReference>
<name>A0A6C0DQJ8_9ZZZZ</name>
<proteinExistence type="predicted"/>
<sequence length="247" mass="28680">MSTAIVVDPEYVFTSDYNIAVKPQKVADGLYEDSEYIYIKQNFDIREESPLFNLIKSQFIIKDGEETIKRVIKKKVLGVLRNRLVTNQYDRYKFHRMIYDLRYVKNEEGEYDITEATENEKNENDCLKFGECLTVANYTNDISFFNKQIEQSEGPPVLKPRDAYPEFTALFGEESDEKNIEILSHIPENKKDNNAVPSEGELYAIVRDNYEKGVDENKSPYHIAYVLYSHKGVNVTLDVAADKKKKI</sequence>
<dbReference type="AlphaFoldDB" id="A0A6C0DQJ8"/>
<reference evidence="1" key="1">
    <citation type="journal article" date="2020" name="Nature">
        <title>Giant virus diversity and host interactions through global metagenomics.</title>
        <authorList>
            <person name="Schulz F."/>
            <person name="Roux S."/>
            <person name="Paez-Espino D."/>
            <person name="Jungbluth S."/>
            <person name="Walsh D.A."/>
            <person name="Denef V.J."/>
            <person name="McMahon K.D."/>
            <person name="Konstantinidis K.T."/>
            <person name="Eloe-Fadrosh E.A."/>
            <person name="Kyrpides N.C."/>
            <person name="Woyke T."/>
        </authorList>
    </citation>
    <scope>NUCLEOTIDE SEQUENCE</scope>
    <source>
        <strain evidence="1">GVMAG-M-3300023174-49</strain>
    </source>
</reference>
<organism evidence="1">
    <name type="scientific">viral metagenome</name>
    <dbReference type="NCBI Taxonomy" id="1070528"/>
    <lineage>
        <taxon>unclassified sequences</taxon>
        <taxon>metagenomes</taxon>
        <taxon>organismal metagenomes</taxon>
    </lineage>
</organism>
<accession>A0A6C0DQJ8</accession>